<keyword evidence="6" id="KW-0997">Cell inner membrane</keyword>
<comment type="subcellular location">
    <subcellularLocation>
        <location evidence="1">Cell inner membrane</location>
    </subcellularLocation>
</comment>
<keyword evidence="4" id="KW-0813">Transport</keyword>
<comment type="similarity">
    <text evidence="2">Belongs to the GSP N family.</text>
</comment>
<keyword evidence="9" id="KW-0472">Membrane</keyword>
<dbReference type="EMBL" id="QZCH01000001">
    <property type="protein sequence ID" value="RJG51612.1"/>
    <property type="molecule type" value="Genomic_DNA"/>
</dbReference>
<accession>A0A418YKV8</accession>
<dbReference type="AlphaFoldDB" id="A0A418YKV8"/>
<evidence type="ECO:0000256" key="7">
    <source>
        <dbReference type="ARBA" id="ARBA00022692"/>
    </source>
</evidence>
<evidence type="ECO:0000256" key="9">
    <source>
        <dbReference type="ARBA" id="ARBA00023136"/>
    </source>
</evidence>
<evidence type="ECO:0000256" key="3">
    <source>
        <dbReference type="ARBA" id="ARBA00021563"/>
    </source>
</evidence>
<keyword evidence="5" id="KW-1003">Cell membrane</keyword>
<proteinExistence type="inferred from homology"/>
<evidence type="ECO:0000256" key="6">
    <source>
        <dbReference type="ARBA" id="ARBA00022519"/>
    </source>
</evidence>
<gene>
    <name evidence="11" type="ORF">D1Z90_02470</name>
</gene>
<dbReference type="GO" id="GO:0015627">
    <property type="term" value="C:type II protein secretion system complex"/>
    <property type="evidence" value="ECO:0007669"/>
    <property type="project" value="InterPro"/>
</dbReference>
<evidence type="ECO:0000256" key="5">
    <source>
        <dbReference type="ARBA" id="ARBA00022475"/>
    </source>
</evidence>
<name>A0A418YKV8_9GAMM</name>
<dbReference type="GO" id="GO:0015628">
    <property type="term" value="P:protein secretion by the type II secretion system"/>
    <property type="evidence" value="ECO:0007669"/>
    <property type="project" value="InterPro"/>
</dbReference>
<dbReference type="Proteomes" id="UP000283255">
    <property type="component" value="Unassembled WGS sequence"/>
</dbReference>
<dbReference type="InterPro" id="IPR022792">
    <property type="entry name" value="T2SS_protein-GspN"/>
</dbReference>
<keyword evidence="8" id="KW-0653">Protein transport</keyword>
<keyword evidence="12" id="KW-1185">Reference proteome</keyword>
<keyword evidence="7" id="KW-0812">Transmembrane</keyword>
<dbReference type="RefSeq" id="WP_119909136.1">
    <property type="nucleotide sequence ID" value="NZ_QZCH01000001.1"/>
</dbReference>
<comment type="caution">
    <text evidence="11">The sequence shown here is derived from an EMBL/GenBank/DDBJ whole genome shotgun (WGS) entry which is preliminary data.</text>
</comment>
<dbReference type="Pfam" id="PF01203">
    <property type="entry name" value="T2SSN"/>
    <property type="match status" value="1"/>
</dbReference>
<sequence>MKIKLILMCIVAYLVFLVVKMPASFALQFLPESSGVKLSNVSGSIWQGRASSAFIRGETIDGLEWQIKPFNLFWGSLAADVKFGSRQGIAGEGGVSYGLSGASASDLNITMPASKAMKYITLPMPIKASGMLDLTLHSASQGTPFCSDLDGVLFWTDADVKGPMGQIALGDPKVKLGCDQGGLTGIIDQKSDHLNLNAKAFLADVAQYRVEGELTPGKSLDPKIAQGLPFIGEKTKTGSFLIKLNTIKG</sequence>
<dbReference type="GO" id="GO:0005886">
    <property type="term" value="C:plasma membrane"/>
    <property type="evidence" value="ECO:0007669"/>
    <property type="project" value="UniProtKB-SubCell"/>
</dbReference>
<reference evidence="11 12" key="1">
    <citation type="submission" date="2018-09" db="EMBL/GenBank/DDBJ databases">
        <authorList>
            <person name="Wang F."/>
        </authorList>
    </citation>
    <scope>NUCLEOTIDE SEQUENCE [LARGE SCALE GENOMIC DNA]</scope>
    <source>
        <strain evidence="11 12">PLHSC7-2</strain>
    </source>
</reference>
<evidence type="ECO:0000256" key="8">
    <source>
        <dbReference type="ARBA" id="ARBA00022927"/>
    </source>
</evidence>
<evidence type="ECO:0000313" key="11">
    <source>
        <dbReference type="EMBL" id="RJG51612.1"/>
    </source>
</evidence>
<dbReference type="OrthoDB" id="6118198at2"/>
<protein>
    <recommendedName>
        <fullName evidence="3">Type II secretion system protein N</fullName>
    </recommendedName>
    <alternativeName>
        <fullName evidence="10">General secretion pathway protein N</fullName>
    </alternativeName>
</protein>
<evidence type="ECO:0000256" key="10">
    <source>
        <dbReference type="ARBA" id="ARBA00030772"/>
    </source>
</evidence>
<evidence type="ECO:0000313" key="12">
    <source>
        <dbReference type="Proteomes" id="UP000283255"/>
    </source>
</evidence>
<evidence type="ECO:0000256" key="4">
    <source>
        <dbReference type="ARBA" id="ARBA00022448"/>
    </source>
</evidence>
<evidence type="ECO:0000256" key="2">
    <source>
        <dbReference type="ARBA" id="ARBA00007208"/>
    </source>
</evidence>
<reference evidence="11 12" key="2">
    <citation type="submission" date="2019-01" db="EMBL/GenBank/DDBJ databases">
        <title>Motilimonas pumilus sp. nov., isolated from the gut of sea cucumber (Apostichopus japonicus).</title>
        <authorList>
            <person name="Wang F.-Q."/>
            <person name="Ren L.-H."/>
            <person name="Lin Y.-W."/>
            <person name="Sun G.-H."/>
            <person name="Du Z.-J."/>
            <person name="Zhao J.-X."/>
            <person name="Liu X.-J."/>
            <person name="Liu L.-J."/>
        </authorList>
    </citation>
    <scope>NUCLEOTIDE SEQUENCE [LARGE SCALE GENOMIC DNA]</scope>
    <source>
        <strain evidence="11 12">PLHSC7-2</strain>
    </source>
</reference>
<evidence type="ECO:0000256" key="1">
    <source>
        <dbReference type="ARBA" id="ARBA00004533"/>
    </source>
</evidence>
<organism evidence="11 12">
    <name type="scientific">Motilimonas pumila</name>
    <dbReference type="NCBI Taxonomy" id="2303987"/>
    <lineage>
        <taxon>Bacteria</taxon>
        <taxon>Pseudomonadati</taxon>
        <taxon>Pseudomonadota</taxon>
        <taxon>Gammaproteobacteria</taxon>
        <taxon>Alteromonadales</taxon>
        <taxon>Alteromonadales genera incertae sedis</taxon>
        <taxon>Motilimonas</taxon>
    </lineage>
</organism>